<proteinExistence type="predicted"/>
<name>A0A835AWL3_9POAL</name>
<sequence length="85" mass="9902">MGYRKPVPMGTDLSIFYLIDMEGVVYPICLWKSYQWETGEVMKEHAMGVATSNLWRKFYRKSGSRHHVVARNEGWMGHRSAPKPN</sequence>
<evidence type="ECO:0000313" key="1">
    <source>
        <dbReference type="EMBL" id="KAF8675489.1"/>
    </source>
</evidence>
<protein>
    <submittedName>
        <fullName evidence="1">Uncharacterized protein</fullName>
    </submittedName>
</protein>
<accession>A0A835AWL3</accession>
<dbReference type="Proteomes" id="UP000636709">
    <property type="component" value="Unassembled WGS sequence"/>
</dbReference>
<dbReference type="AlphaFoldDB" id="A0A835AWL3"/>
<evidence type="ECO:0000313" key="2">
    <source>
        <dbReference type="Proteomes" id="UP000636709"/>
    </source>
</evidence>
<keyword evidence="2" id="KW-1185">Reference proteome</keyword>
<comment type="caution">
    <text evidence="1">The sequence shown here is derived from an EMBL/GenBank/DDBJ whole genome shotgun (WGS) entry which is preliminary data.</text>
</comment>
<reference evidence="1" key="1">
    <citation type="submission" date="2020-07" db="EMBL/GenBank/DDBJ databases">
        <title>Genome sequence and genetic diversity analysis of an under-domesticated orphan crop, white fonio (Digitaria exilis).</title>
        <authorList>
            <person name="Bennetzen J.L."/>
            <person name="Chen S."/>
            <person name="Ma X."/>
            <person name="Wang X."/>
            <person name="Yssel A.E.J."/>
            <person name="Chaluvadi S.R."/>
            <person name="Johnson M."/>
            <person name="Gangashetty P."/>
            <person name="Hamidou F."/>
            <person name="Sanogo M.D."/>
            <person name="Zwaenepoel A."/>
            <person name="Wallace J."/>
            <person name="Van De Peer Y."/>
            <person name="Van Deynze A."/>
        </authorList>
    </citation>
    <scope>NUCLEOTIDE SEQUENCE</scope>
    <source>
        <tissue evidence="1">Leaves</tissue>
    </source>
</reference>
<dbReference type="EMBL" id="JACEFO010002182">
    <property type="protein sequence ID" value="KAF8675489.1"/>
    <property type="molecule type" value="Genomic_DNA"/>
</dbReference>
<gene>
    <name evidence="1" type="ORF">HU200_047695</name>
</gene>
<organism evidence="1 2">
    <name type="scientific">Digitaria exilis</name>
    <dbReference type="NCBI Taxonomy" id="1010633"/>
    <lineage>
        <taxon>Eukaryota</taxon>
        <taxon>Viridiplantae</taxon>
        <taxon>Streptophyta</taxon>
        <taxon>Embryophyta</taxon>
        <taxon>Tracheophyta</taxon>
        <taxon>Spermatophyta</taxon>
        <taxon>Magnoliopsida</taxon>
        <taxon>Liliopsida</taxon>
        <taxon>Poales</taxon>
        <taxon>Poaceae</taxon>
        <taxon>PACMAD clade</taxon>
        <taxon>Panicoideae</taxon>
        <taxon>Panicodae</taxon>
        <taxon>Paniceae</taxon>
        <taxon>Anthephorinae</taxon>
        <taxon>Digitaria</taxon>
    </lineage>
</organism>